<keyword evidence="2" id="KW-1185">Reference proteome</keyword>
<dbReference type="Gene3D" id="3.10.450.50">
    <property type="match status" value="1"/>
</dbReference>
<reference evidence="1 2" key="1">
    <citation type="submission" date="2019-03" db="EMBL/GenBank/DDBJ databases">
        <title>Draft genome sequences of novel Actinobacteria.</title>
        <authorList>
            <person name="Sahin N."/>
            <person name="Ay H."/>
            <person name="Saygin H."/>
        </authorList>
    </citation>
    <scope>NUCLEOTIDE SEQUENCE [LARGE SCALE GENOMIC DNA]</scope>
    <source>
        <strain evidence="1 2">DSM 45347</strain>
    </source>
</reference>
<gene>
    <name evidence="1" type="ORF">E1284_24575</name>
</gene>
<comment type="caution">
    <text evidence="1">The sequence shown here is derived from an EMBL/GenBank/DDBJ whole genome shotgun (WGS) entry which is preliminary data.</text>
</comment>
<protein>
    <recommendedName>
        <fullName evidence="3">Nuclear transport factor 2 family protein</fullName>
    </recommendedName>
</protein>
<dbReference type="EMBL" id="SMJW01000138">
    <property type="protein sequence ID" value="TDC12236.1"/>
    <property type="molecule type" value="Genomic_DNA"/>
</dbReference>
<dbReference type="OrthoDB" id="8722217at2"/>
<dbReference type="AlphaFoldDB" id="A0A4V2XLZ5"/>
<dbReference type="InterPro" id="IPR032710">
    <property type="entry name" value="NTF2-like_dom_sf"/>
</dbReference>
<sequence>MFVAPGEHVFEAAAEPAVLLPDVVAVRWTMVTTGTRETVGGGVDVLALDADGRIRTDHQFIG</sequence>
<evidence type="ECO:0008006" key="3">
    <source>
        <dbReference type="Google" id="ProtNLM"/>
    </source>
</evidence>
<name>A0A4V2XLZ5_9ACTN</name>
<accession>A0A4V2XLZ5</accession>
<dbReference type="SUPFAM" id="SSF54427">
    <property type="entry name" value="NTF2-like"/>
    <property type="match status" value="1"/>
</dbReference>
<organism evidence="1 2">
    <name type="scientific">Actinomadura bangladeshensis</name>
    <dbReference type="NCBI Taxonomy" id="453573"/>
    <lineage>
        <taxon>Bacteria</taxon>
        <taxon>Bacillati</taxon>
        <taxon>Actinomycetota</taxon>
        <taxon>Actinomycetes</taxon>
        <taxon>Streptosporangiales</taxon>
        <taxon>Thermomonosporaceae</taxon>
        <taxon>Actinomadura</taxon>
    </lineage>
</organism>
<dbReference type="RefSeq" id="WP_131942497.1">
    <property type="nucleotide sequence ID" value="NZ_BAAAMX010000001.1"/>
</dbReference>
<proteinExistence type="predicted"/>
<evidence type="ECO:0000313" key="1">
    <source>
        <dbReference type="EMBL" id="TDC12236.1"/>
    </source>
</evidence>
<evidence type="ECO:0000313" key="2">
    <source>
        <dbReference type="Proteomes" id="UP000295431"/>
    </source>
</evidence>
<dbReference type="Proteomes" id="UP000295431">
    <property type="component" value="Unassembled WGS sequence"/>
</dbReference>